<comment type="caution">
    <text evidence="4">The sequence shown here is derived from an EMBL/GenBank/DDBJ whole genome shotgun (WGS) entry which is preliminary data.</text>
</comment>
<evidence type="ECO:0000256" key="1">
    <source>
        <dbReference type="ARBA" id="ARBA00008814"/>
    </source>
</evidence>
<evidence type="ECO:0000313" key="4">
    <source>
        <dbReference type="EMBL" id="RXZ61329.1"/>
    </source>
</evidence>
<dbReference type="SUPFAM" id="SSF53807">
    <property type="entry name" value="Helical backbone' metal receptor"/>
    <property type="match status" value="1"/>
</dbReference>
<reference evidence="4 5" key="1">
    <citation type="journal article" date="2019" name="Gut">
        <title>Antibiotics-induced monodominance of a novel gut bacterial order.</title>
        <authorList>
            <person name="Hildebrand F."/>
            <person name="Moitinho-Silva L."/>
            <person name="Blasche S."/>
            <person name="Jahn M.T."/>
            <person name="Gossmann T.I."/>
            <person name="Heuerta-Cepas J."/>
            <person name="Hercog R."/>
            <person name="Luetge M."/>
            <person name="Bahram M."/>
            <person name="Pryszlak A."/>
            <person name="Alves R.J."/>
            <person name="Waszak S.M."/>
            <person name="Zhu A."/>
            <person name="Ye L."/>
            <person name="Costea P.I."/>
            <person name="Aalvink S."/>
            <person name="Belzer C."/>
            <person name="Forslund S.K."/>
            <person name="Sunagawa S."/>
            <person name="Hentschel U."/>
            <person name="Merten C."/>
            <person name="Patil K.R."/>
            <person name="Benes V."/>
            <person name="Bork P."/>
        </authorList>
    </citation>
    <scope>NUCLEOTIDE SEQUENCE [LARGE SCALE GENOMIC DNA]</scope>
    <source>
        <strain evidence="4 5">HDS1380</strain>
    </source>
</reference>
<dbReference type="RefSeq" id="WP_129223910.1">
    <property type="nucleotide sequence ID" value="NZ_SDOZ01000002.1"/>
</dbReference>
<keyword evidence="5" id="KW-1185">Reference proteome</keyword>
<evidence type="ECO:0000256" key="2">
    <source>
        <dbReference type="SAM" id="SignalP"/>
    </source>
</evidence>
<dbReference type="AlphaFoldDB" id="A0A4Q2KBG1"/>
<dbReference type="Gene3D" id="3.40.50.1980">
    <property type="entry name" value="Nitrogenase molybdenum iron protein domain"/>
    <property type="match status" value="1"/>
</dbReference>
<dbReference type="InterPro" id="IPR002491">
    <property type="entry name" value="ABC_transptr_periplasmic_BD"/>
</dbReference>
<dbReference type="InterPro" id="IPR050902">
    <property type="entry name" value="ABC_Transporter_SBP"/>
</dbReference>
<protein>
    <recommendedName>
        <fullName evidence="3">Fe/B12 periplasmic-binding domain-containing protein</fullName>
    </recommendedName>
</protein>
<dbReference type="PANTHER" id="PTHR30535:SF34">
    <property type="entry name" value="MOLYBDATE-BINDING PROTEIN MOLA"/>
    <property type="match status" value="1"/>
</dbReference>
<feature type="chain" id="PRO_5020295223" description="Fe/B12 periplasmic-binding domain-containing protein" evidence="2">
    <location>
        <begin position="22"/>
        <end position="404"/>
    </location>
</feature>
<gene>
    <name evidence="4" type="ORF">ESZ91_02780</name>
</gene>
<proteinExistence type="inferred from homology"/>
<dbReference type="Pfam" id="PF01497">
    <property type="entry name" value="Peripla_BP_2"/>
    <property type="match status" value="1"/>
</dbReference>
<name>A0A4Q2KBG1_9FIRM</name>
<accession>A0A4Q2KBG1</accession>
<dbReference type="OrthoDB" id="9812528at2"/>
<dbReference type="Proteomes" id="UP000291269">
    <property type="component" value="Unassembled WGS sequence"/>
</dbReference>
<evidence type="ECO:0000259" key="3">
    <source>
        <dbReference type="Pfam" id="PF01497"/>
    </source>
</evidence>
<organism evidence="4 5">
    <name type="scientific">Candidatus Borkfalkia ceftriaxoniphila</name>
    <dbReference type="NCBI Taxonomy" id="2508949"/>
    <lineage>
        <taxon>Bacteria</taxon>
        <taxon>Bacillati</taxon>
        <taxon>Bacillota</taxon>
        <taxon>Clostridia</taxon>
        <taxon>Christensenellales</taxon>
        <taxon>Christensenellaceae</taxon>
        <taxon>Candidatus Borkfalkia</taxon>
    </lineage>
</organism>
<dbReference type="EMBL" id="SDOZ01000002">
    <property type="protein sequence ID" value="RXZ61329.1"/>
    <property type="molecule type" value="Genomic_DNA"/>
</dbReference>
<evidence type="ECO:0000313" key="5">
    <source>
        <dbReference type="Proteomes" id="UP000291269"/>
    </source>
</evidence>
<keyword evidence="2" id="KW-0732">Signal</keyword>
<comment type="similarity">
    <text evidence="1">Belongs to the bacterial solute-binding protein 8 family.</text>
</comment>
<dbReference type="PROSITE" id="PS51257">
    <property type="entry name" value="PROKAR_LIPOPROTEIN"/>
    <property type="match status" value="1"/>
</dbReference>
<feature type="signal peptide" evidence="2">
    <location>
        <begin position="1"/>
        <end position="21"/>
    </location>
</feature>
<dbReference type="PANTHER" id="PTHR30535">
    <property type="entry name" value="VITAMIN B12-BINDING PROTEIN"/>
    <property type="match status" value="1"/>
</dbReference>
<sequence length="404" mass="45578">MKRSLALVLLAVLAMSTLLFAACDKKENEQQGITVAYSQLTSTGKEENTFAELFSIEHLKDENEKAYSKIEVFDKEKKLDTSWLLLPEGVDKVSGAPAGVNIMTFRDRQNIMVSSASTMALINAMDALSKVPMTTADTTWRIQEIKDAIDKGTVKEVGKYSKPDYEQIISIGAEKHVTFAVFSTMLDSVPDVYDQLTKTCNLRIMRDQSSYESHPLGRTEWIKIYGEIFDMRDKSDAVFNGQVEILNETTSKINVPEAERKTVLIFYTTSTKDTFYVRNAADYVTELVNLGGGKQVAEIGPGKSGNTKMTQEWFIQECSQADYVLYNWTSGASGVKDESLQGLIDARLGDWFKDFKAYKEGNVWRTSNDFYQKMDKMGEMVADIYKMLYGENVSDTLTYVNRLK</sequence>
<feature type="domain" description="Fe/B12 periplasmic-binding" evidence="3">
    <location>
        <begin position="153"/>
        <end position="366"/>
    </location>
</feature>